<dbReference type="InterPro" id="IPR004511">
    <property type="entry name" value="PAPS/APS_Rdtase"/>
</dbReference>
<comment type="subcellular location">
    <subcellularLocation>
        <location evidence="3">Cytoplasm</location>
    </subcellularLocation>
</comment>
<dbReference type="GO" id="GO:0005737">
    <property type="term" value="C:cytoplasm"/>
    <property type="evidence" value="ECO:0007669"/>
    <property type="project" value="UniProtKB-SubCell"/>
</dbReference>
<keyword evidence="2 3" id="KW-0560">Oxidoreductase</keyword>
<dbReference type="SUPFAM" id="SSF52402">
    <property type="entry name" value="Adenine nucleotide alpha hydrolases-like"/>
    <property type="match status" value="1"/>
</dbReference>
<dbReference type="GO" id="GO:0070814">
    <property type="term" value="P:hydrogen sulfide biosynthetic process"/>
    <property type="evidence" value="ECO:0007669"/>
    <property type="project" value="UniProtKB-UniRule"/>
</dbReference>
<reference evidence="5 6" key="1">
    <citation type="submission" date="2020-07" db="EMBL/GenBank/DDBJ databases">
        <authorList>
            <person name="Feng X."/>
        </authorList>
    </citation>
    <scope>NUCLEOTIDE SEQUENCE [LARGE SCALE GENOMIC DNA]</scope>
    <source>
        <strain evidence="5 6">JCM23202</strain>
    </source>
</reference>
<sequence length="232" mass="26296">MDSQEIDLEGASAEERIQWAAEKFGDELIMTTSFGTHSAVMLHLVSSILPDIPVVFIDTGYLFPETYRFAVELTDRLGLNLKKYQAKISAAEQEALFGKLWENGEAGLKQYGLINKVEPMDRAVRELGAKAWLAGLRRSQSSGRSERPIAEKQNKLTKIYPILDWDNRKMHEYLTANKLPYHPLWDEGYVSLGDWHSTSKLMPGMTEEDTRFGGLKRECGLHEISGQADFQI</sequence>
<evidence type="ECO:0000259" key="4">
    <source>
        <dbReference type="Pfam" id="PF01507"/>
    </source>
</evidence>
<proteinExistence type="inferred from homology"/>
<dbReference type="EC" id="1.8.4.8" evidence="3"/>
<dbReference type="AlphaFoldDB" id="A0A7X1B3H4"/>
<dbReference type="PANTHER" id="PTHR46509:SF1">
    <property type="entry name" value="PHOSPHOADENOSINE PHOSPHOSULFATE REDUCTASE"/>
    <property type="match status" value="1"/>
</dbReference>
<dbReference type="InterPro" id="IPR002500">
    <property type="entry name" value="PAPS_reduct_dom"/>
</dbReference>
<dbReference type="GO" id="GO:0019379">
    <property type="term" value="P:sulfate assimilation, phosphoadenylyl sulfate reduction by phosphoadenylyl-sulfate reductase (thioredoxin)"/>
    <property type="evidence" value="ECO:0007669"/>
    <property type="project" value="UniProtKB-UniRule"/>
</dbReference>
<keyword evidence="6" id="KW-1185">Reference proteome</keyword>
<dbReference type="UniPathway" id="UPA00140">
    <property type="reaction ID" value="UER00206"/>
</dbReference>
<dbReference type="Gene3D" id="3.40.50.620">
    <property type="entry name" value="HUPs"/>
    <property type="match status" value="1"/>
</dbReference>
<dbReference type="PANTHER" id="PTHR46509">
    <property type="entry name" value="PHOSPHOADENOSINE PHOSPHOSULFATE REDUCTASE"/>
    <property type="match status" value="1"/>
</dbReference>
<evidence type="ECO:0000313" key="6">
    <source>
        <dbReference type="Proteomes" id="UP000526501"/>
    </source>
</evidence>
<protein>
    <recommendedName>
        <fullName evidence="3">Phosphoadenosine 5'-phosphosulfate reductase</fullName>
        <shortName evidence="3">PAPS reductase</shortName>
        <ecNumber evidence="3">1.8.4.8</ecNumber>
    </recommendedName>
    <alternativeName>
        <fullName evidence="3">3'-phosphoadenylylsulfate reductase</fullName>
    </alternativeName>
    <alternativeName>
        <fullName evidence="3">PAPS reductase, thioredoxin dependent</fullName>
    </alternativeName>
    <alternativeName>
        <fullName evidence="3">PAPS sulfotransferase</fullName>
    </alternativeName>
    <alternativeName>
        <fullName evidence="3">PAdoPS reductase</fullName>
    </alternativeName>
</protein>
<dbReference type="GO" id="GO:0004604">
    <property type="term" value="F:phosphoadenylyl-sulfate reductase (thioredoxin) activity"/>
    <property type="evidence" value="ECO:0007669"/>
    <property type="project" value="UniProtKB-UniRule"/>
</dbReference>
<comment type="pathway">
    <text evidence="3">Sulfur metabolism; hydrogen sulfide biosynthesis; sulfite from sulfate: step 3/3.</text>
</comment>
<gene>
    <name evidence="3" type="primary">cysH</name>
    <name evidence="5" type="ORF">H5P27_02800</name>
</gene>
<dbReference type="HAMAP" id="MF_00063">
    <property type="entry name" value="CysH"/>
    <property type="match status" value="1"/>
</dbReference>
<dbReference type="NCBIfam" id="TIGR00434">
    <property type="entry name" value="cysH"/>
    <property type="match status" value="1"/>
</dbReference>
<dbReference type="PIRSF" id="PIRSF000857">
    <property type="entry name" value="PAPS_reductase"/>
    <property type="match status" value="1"/>
</dbReference>
<name>A0A7X1B3H4_9BACT</name>
<evidence type="ECO:0000256" key="2">
    <source>
        <dbReference type="ARBA" id="ARBA00023002"/>
    </source>
</evidence>
<comment type="caution">
    <text evidence="3">Lacks conserved residue(s) required for the propagation of feature annotation.</text>
</comment>
<comment type="function">
    <text evidence="3">Catalyzes the formation of sulfite from phosphoadenosine 5'-phosphosulfate (PAPS) using thioredoxin as an electron donor.</text>
</comment>
<dbReference type="EMBL" id="JACHVC010000005">
    <property type="protein sequence ID" value="MBC2604964.1"/>
    <property type="molecule type" value="Genomic_DNA"/>
</dbReference>
<dbReference type="CDD" id="cd23945">
    <property type="entry name" value="PAPS_reductase"/>
    <property type="match status" value="1"/>
</dbReference>
<keyword evidence="3" id="KW-0963">Cytoplasm</keyword>
<comment type="similarity">
    <text evidence="1 3">Belongs to the PAPS reductase family. CysH subfamily.</text>
</comment>
<feature type="domain" description="Phosphoadenosine phosphosulphate reductase" evidence="4">
    <location>
        <begin position="28"/>
        <end position="199"/>
    </location>
</feature>
<comment type="catalytic activity">
    <reaction evidence="3">
        <text>[thioredoxin]-disulfide + sulfite + adenosine 3',5'-bisphosphate + 2 H(+) = [thioredoxin]-dithiol + 3'-phosphoadenylyl sulfate</text>
        <dbReference type="Rhea" id="RHEA:11724"/>
        <dbReference type="Rhea" id="RHEA-COMP:10698"/>
        <dbReference type="Rhea" id="RHEA-COMP:10700"/>
        <dbReference type="ChEBI" id="CHEBI:15378"/>
        <dbReference type="ChEBI" id="CHEBI:17359"/>
        <dbReference type="ChEBI" id="CHEBI:29950"/>
        <dbReference type="ChEBI" id="CHEBI:50058"/>
        <dbReference type="ChEBI" id="CHEBI:58339"/>
        <dbReference type="ChEBI" id="CHEBI:58343"/>
        <dbReference type="EC" id="1.8.4.8"/>
    </reaction>
</comment>
<dbReference type="InterPro" id="IPR014729">
    <property type="entry name" value="Rossmann-like_a/b/a_fold"/>
</dbReference>
<evidence type="ECO:0000256" key="1">
    <source>
        <dbReference type="ARBA" id="ARBA00009732"/>
    </source>
</evidence>
<dbReference type="InterPro" id="IPR011800">
    <property type="entry name" value="PAPS_reductase_CysH"/>
</dbReference>
<evidence type="ECO:0000256" key="3">
    <source>
        <dbReference type="HAMAP-Rule" id="MF_00063"/>
    </source>
</evidence>
<dbReference type="Proteomes" id="UP000526501">
    <property type="component" value="Unassembled WGS sequence"/>
</dbReference>
<evidence type="ECO:0000313" key="5">
    <source>
        <dbReference type="EMBL" id="MBC2604964.1"/>
    </source>
</evidence>
<comment type="caution">
    <text evidence="5">The sequence shown here is derived from an EMBL/GenBank/DDBJ whole genome shotgun (WGS) entry which is preliminary data.</text>
</comment>
<dbReference type="NCBIfam" id="TIGR02057">
    <property type="entry name" value="PAPS_reductase"/>
    <property type="match status" value="1"/>
</dbReference>
<accession>A0A7X1B3H4</accession>
<organism evidence="5 6">
    <name type="scientific">Pelagicoccus albus</name>
    <dbReference type="NCBI Taxonomy" id="415222"/>
    <lineage>
        <taxon>Bacteria</taxon>
        <taxon>Pseudomonadati</taxon>
        <taxon>Verrucomicrobiota</taxon>
        <taxon>Opitutia</taxon>
        <taxon>Puniceicoccales</taxon>
        <taxon>Pelagicoccaceae</taxon>
        <taxon>Pelagicoccus</taxon>
    </lineage>
</organism>
<dbReference type="NCBIfam" id="NF002537">
    <property type="entry name" value="PRK02090.1"/>
    <property type="match status" value="1"/>
</dbReference>
<feature type="active site" description="Nucleophile; cysteine thiosulfonate intermediate" evidence="3">
    <location>
        <position position="219"/>
    </location>
</feature>
<dbReference type="Pfam" id="PF01507">
    <property type="entry name" value="PAPS_reduct"/>
    <property type="match status" value="1"/>
</dbReference>